<evidence type="ECO:0000313" key="2">
    <source>
        <dbReference type="Proteomes" id="UP000030640"/>
    </source>
</evidence>
<dbReference type="GeneID" id="20040993"/>
<protein>
    <submittedName>
        <fullName evidence="1">Uncharacterized protein</fullName>
    </submittedName>
</protein>
<dbReference type="RefSeq" id="XP_008819512.1">
    <property type="nucleotide sequence ID" value="XM_008821290.1"/>
</dbReference>
<keyword evidence="2" id="KW-1185">Reference proteome</keyword>
<gene>
    <name evidence="1" type="ORF">C922_05719</name>
</gene>
<sequence>MLLYGEEYLIRTIHPYNSPYSANLFIQNGSLLYLILNSCSDTFNSSINTIIRSSSDLRTQYQEWYIL</sequence>
<organism evidence="1 2">
    <name type="scientific">Plasmodium inui San Antonio 1</name>
    <dbReference type="NCBI Taxonomy" id="1237626"/>
    <lineage>
        <taxon>Eukaryota</taxon>
        <taxon>Sar</taxon>
        <taxon>Alveolata</taxon>
        <taxon>Apicomplexa</taxon>
        <taxon>Aconoidasida</taxon>
        <taxon>Haemosporida</taxon>
        <taxon>Plasmodiidae</taxon>
        <taxon>Plasmodium</taxon>
        <taxon>Plasmodium (Plasmodium)</taxon>
    </lineage>
</organism>
<dbReference type="Proteomes" id="UP000030640">
    <property type="component" value="Unassembled WGS sequence"/>
</dbReference>
<evidence type="ECO:0000313" key="1">
    <source>
        <dbReference type="EMBL" id="EUD63899.1"/>
    </source>
</evidence>
<dbReference type="EMBL" id="KI965609">
    <property type="protein sequence ID" value="EUD63899.1"/>
    <property type="molecule type" value="Genomic_DNA"/>
</dbReference>
<reference evidence="1 2" key="1">
    <citation type="submission" date="2013-02" db="EMBL/GenBank/DDBJ databases">
        <title>The Genome Sequence of Plasmodium inui San Antonio 1.</title>
        <authorList>
            <consortium name="The Broad Institute Genome Sequencing Platform"/>
            <consortium name="The Broad Institute Genome Sequencing Center for Infectious Disease"/>
            <person name="Neafsey D."/>
            <person name="Cheeseman I."/>
            <person name="Volkman S."/>
            <person name="Adams J."/>
            <person name="Walker B."/>
            <person name="Young S.K."/>
            <person name="Zeng Q."/>
            <person name="Gargeya S."/>
            <person name="Fitzgerald M."/>
            <person name="Haas B."/>
            <person name="Abouelleil A."/>
            <person name="Alvarado L."/>
            <person name="Arachchi H.M."/>
            <person name="Berlin A.M."/>
            <person name="Chapman S.B."/>
            <person name="Dewar J."/>
            <person name="Goldberg J."/>
            <person name="Griggs A."/>
            <person name="Gujja S."/>
            <person name="Hansen M."/>
            <person name="Howarth C."/>
            <person name="Imamovic A."/>
            <person name="Larimer J."/>
            <person name="McCowan C."/>
            <person name="Murphy C."/>
            <person name="Neiman D."/>
            <person name="Pearson M."/>
            <person name="Priest M."/>
            <person name="Roberts A."/>
            <person name="Saif S."/>
            <person name="Shea T."/>
            <person name="Sisk P."/>
            <person name="Sykes S."/>
            <person name="Wortman J."/>
            <person name="Nusbaum C."/>
            <person name="Birren B."/>
        </authorList>
    </citation>
    <scope>NUCLEOTIDE SEQUENCE [LARGE SCALE GENOMIC DNA]</scope>
    <source>
        <strain evidence="1 2">San Antonio 1</strain>
    </source>
</reference>
<dbReference type="AlphaFoldDB" id="W7A482"/>
<name>W7A482_9APIC</name>
<accession>W7A482</accession>
<dbReference type="VEuPathDB" id="PlasmoDB:C922_05719"/>
<proteinExistence type="predicted"/>